<evidence type="ECO:0000313" key="1">
    <source>
        <dbReference type="EMBL" id="RNA25042.1"/>
    </source>
</evidence>
<proteinExistence type="predicted"/>
<sequence>MVFMSSMVSGKLFKSTSLFKCGSYFDTADLAAFRIDDRIDRPESYRLASNRQASTSTHSTQSLLFQNNLFTLLYLSDLAKNNKNSYNL</sequence>
<keyword evidence="2" id="KW-1185">Reference proteome</keyword>
<comment type="caution">
    <text evidence="1">The sequence shown here is derived from an EMBL/GenBank/DDBJ whole genome shotgun (WGS) entry which is preliminary data.</text>
</comment>
<reference evidence="1 2" key="1">
    <citation type="journal article" date="2018" name="Sci. Rep.">
        <title>Genomic signatures of local adaptation to the degree of environmental predictability in rotifers.</title>
        <authorList>
            <person name="Franch-Gras L."/>
            <person name="Hahn C."/>
            <person name="Garcia-Roger E.M."/>
            <person name="Carmona M.J."/>
            <person name="Serra M."/>
            <person name="Gomez A."/>
        </authorList>
    </citation>
    <scope>NUCLEOTIDE SEQUENCE [LARGE SCALE GENOMIC DNA]</scope>
    <source>
        <strain evidence="1">HYR1</strain>
    </source>
</reference>
<dbReference type="AlphaFoldDB" id="A0A3M7RND6"/>
<accession>A0A3M7RND6</accession>
<gene>
    <name evidence="1" type="ORF">BpHYR1_036858</name>
</gene>
<organism evidence="1 2">
    <name type="scientific">Brachionus plicatilis</name>
    <name type="common">Marine rotifer</name>
    <name type="synonym">Brachionus muelleri</name>
    <dbReference type="NCBI Taxonomy" id="10195"/>
    <lineage>
        <taxon>Eukaryota</taxon>
        <taxon>Metazoa</taxon>
        <taxon>Spiralia</taxon>
        <taxon>Gnathifera</taxon>
        <taxon>Rotifera</taxon>
        <taxon>Eurotatoria</taxon>
        <taxon>Monogononta</taxon>
        <taxon>Pseudotrocha</taxon>
        <taxon>Ploima</taxon>
        <taxon>Brachionidae</taxon>
        <taxon>Brachionus</taxon>
    </lineage>
</organism>
<evidence type="ECO:0000313" key="2">
    <source>
        <dbReference type="Proteomes" id="UP000276133"/>
    </source>
</evidence>
<dbReference type="EMBL" id="REGN01002991">
    <property type="protein sequence ID" value="RNA25042.1"/>
    <property type="molecule type" value="Genomic_DNA"/>
</dbReference>
<dbReference type="Proteomes" id="UP000276133">
    <property type="component" value="Unassembled WGS sequence"/>
</dbReference>
<name>A0A3M7RND6_BRAPC</name>
<protein>
    <submittedName>
        <fullName evidence="1">Uncharacterized protein</fullName>
    </submittedName>
</protein>